<proteinExistence type="predicted"/>
<organism evidence="1 2">
    <name type="scientific">Thiothrix winogradskyi</name>
    <dbReference type="NCBI Taxonomy" id="96472"/>
    <lineage>
        <taxon>Bacteria</taxon>
        <taxon>Pseudomonadati</taxon>
        <taxon>Pseudomonadota</taxon>
        <taxon>Gammaproteobacteria</taxon>
        <taxon>Thiotrichales</taxon>
        <taxon>Thiotrichaceae</taxon>
        <taxon>Thiothrix</taxon>
    </lineage>
</organism>
<gene>
    <name evidence="1" type="ORF">L2Y54_18290</name>
</gene>
<name>A0ABY3SWQ7_9GAMM</name>
<sequence>MITLENLTLSNPGEVLAVCGLFVLATRQDRKATLAWTDNGAVIDTEQTLEELLQSVIDTPPTCDSSGVGQEPAQITLGNVTLDWWTTKAPRSKFWAGRVTAASLIPKLHNACQTLGIADWRASTACDQTCGIDPFAVWTALDLGWSPNNQDANIAARPWIELLAIIGVQGFSPVIAARQLHYHLWQTPLTLLPARLVFRGASKQGISIDNQHWRATVLKKGKFSVTQFANKE</sequence>
<reference evidence="1" key="1">
    <citation type="journal article" date="2022" name="Microorganisms">
        <title>Two New Species of Filamentous Sulfur Bacteria of the Genus Thiothrix, Thiothrix winogradskyi sp. nov. and 'Candidatus Thiothrix sulfatifontis' sp. nov.</title>
        <authorList>
            <person name="Ravin N.V."/>
            <person name="Rossetti S."/>
            <person name="Beletsky A.V."/>
            <person name="Kadnikov V.V."/>
            <person name="Rudenko T.S."/>
            <person name="Smolyakov D.D."/>
            <person name="Moskvitina M.I."/>
            <person name="Gureeva M.V."/>
            <person name="Mardanov A.V."/>
            <person name="Grabovich M.Y."/>
        </authorList>
    </citation>
    <scope>NUCLEOTIDE SEQUENCE</scope>
    <source>
        <strain evidence="1">CT3</strain>
    </source>
</reference>
<keyword evidence="2" id="KW-1185">Reference proteome</keyword>
<accession>A0ABY3SWQ7</accession>
<dbReference type="EMBL" id="CP091244">
    <property type="protein sequence ID" value="UJS23866.1"/>
    <property type="molecule type" value="Genomic_DNA"/>
</dbReference>
<dbReference type="RefSeq" id="WP_236498092.1">
    <property type="nucleotide sequence ID" value="NZ_CP091244.1"/>
</dbReference>
<dbReference type="Proteomes" id="UP001054801">
    <property type="component" value="Chromosome"/>
</dbReference>
<evidence type="ECO:0000313" key="1">
    <source>
        <dbReference type="EMBL" id="UJS23866.1"/>
    </source>
</evidence>
<evidence type="ECO:0000313" key="2">
    <source>
        <dbReference type="Proteomes" id="UP001054801"/>
    </source>
</evidence>
<protein>
    <submittedName>
        <fullName evidence="1">Uncharacterized protein</fullName>
    </submittedName>
</protein>